<sequence>MSSEPTSDPSFPIGPTSIRDAGPAVSPPS</sequence>
<evidence type="ECO:0000313" key="3">
    <source>
        <dbReference type="Proteomes" id="UP000198707"/>
    </source>
</evidence>
<name>A0A1H7DGU2_9ACTN</name>
<dbReference type="STRING" id="1144548.SAMN05443287_11417"/>
<dbReference type="AlphaFoldDB" id="A0A1H7DGU2"/>
<accession>A0A1H7DGU2</accession>
<evidence type="ECO:0000313" key="2">
    <source>
        <dbReference type="EMBL" id="SEK00926.1"/>
    </source>
</evidence>
<evidence type="ECO:0000256" key="1">
    <source>
        <dbReference type="SAM" id="MobiDB-lite"/>
    </source>
</evidence>
<dbReference type="Proteomes" id="UP000198707">
    <property type="component" value="Unassembled WGS sequence"/>
</dbReference>
<reference evidence="3" key="1">
    <citation type="submission" date="2016-10" db="EMBL/GenBank/DDBJ databases">
        <authorList>
            <person name="Varghese N."/>
            <person name="Submissions S."/>
        </authorList>
    </citation>
    <scope>NUCLEOTIDE SEQUENCE [LARGE SCALE GENOMIC DNA]</scope>
    <source>
        <strain evidence="3">CGMCC 4.7038</strain>
    </source>
</reference>
<protein>
    <submittedName>
        <fullName evidence="2">Uncharacterized protein</fullName>
    </submittedName>
</protein>
<proteinExistence type="predicted"/>
<keyword evidence="3" id="KW-1185">Reference proteome</keyword>
<dbReference type="EMBL" id="FNYV01000014">
    <property type="protein sequence ID" value="SEK00926.1"/>
    <property type="molecule type" value="Genomic_DNA"/>
</dbReference>
<gene>
    <name evidence="2" type="ORF">SAMN05443287_11417</name>
</gene>
<feature type="region of interest" description="Disordered" evidence="1">
    <location>
        <begin position="1"/>
        <end position="29"/>
    </location>
</feature>
<organism evidence="2 3">
    <name type="scientific">Micromonospora phaseoli</name>
    <dbReference type="NCBI Taxonomy" id="1144548"/>
    <lineage>
        <taxon>Bacteria</taxon>
        <taxon>Bacillati</taxon>
        <taxon>Actinomycetota</taxon>
        <taxon>Actinomycetes</taxon>
        <taxon>Micromonosporales</taxon>
        <taxon>Micromonosporaceae</taxon>
        <taxon>Micromonospora</taxon>
    </lineage>
</organism>